<feature type="region of interest" description="Disordered" evidence="2">
    <location>
        <begin position="686"/>
        <end position="812"/>
    </location>
</feature>
<feature type="compositionally biased region" description="Basic and acidic residues" evidence="2">
    <location>
        <begin position="702"/>
        <end position="751"/>
    </location>
</feature>
<evidence type="ECO:0000256" key="2">
    <source>
        <dbReference type="SAM" id="MobiDB-lite"/>
    </source>
</evidence>
<dbReference type="InterPro" id="IPR027312">
    <property type="entry name" value="Sda1"/>
</dbReference>
<dbReference type="EMBL" id="OZ020098">
    <property type="protein sequence ID" value="CAK9270827.1"/>
    <property type="molecule type" value="Genomic_DNA"/>
</dbReference>
<dbReference type="InterPro" id="IPR012977">
    <property type="entry name" value="SDA1_N"/>
</dbReference>
<keyword evidence="5" id="KW-1185">Reference proteome</keyword>
<feature type="compositionally biased region" description="Acidic residues" evidence="2">
    <location>
        <begin position="255"/>
        <end position="265"/>
    </location>
</feature>
<gene>
    <name evidence="4" type="ORF">CSSPJE1EN1_LOCUS16305</name>
</gene>
<dbReference type="SUPFAM" id="SSF48371">
    <property type="entry name" value="ARM repeat"/>
    <property type="match status" value="1"/>
</dbReference>
<feature type="region of interest" description="Disordered" evidence="2">
    <location>
        <begin position="520"/>
        <end position="641"/>
    </location>
</feature>
<dbReference type="Proteomes" id="UP001497444">
    <property type="component" value="Chromosome 3"/>
</dbReference>
<name>A0ABP0WWM3_9BRYO</name>
<keyword evidence="1" id="KW-0539">Nucleus</keyword>
<dbReference type="PANTHER" id="PTHR12730:SF0">
    <property type="entry name" value="PROTEIN SDA1 HOMOLOG"/>
    <property type="match status" value="1"/>
</dbReference>
<comment type="subcellular location">
    <subcellularLocation>
        <location evidence="1">Nucleus</location>
        <location evidence="1">Nucleolus</location>
    </subcellularLocation>
</comment>
<evidence type="ECO:0000313" key="5">
    <source>
        <dbReference type="Proteomes" id="UP001497444"/>
    </source>
</evidence>
<feature type="compositionally biased region" description="Acidic residues" evidence="2">
    <location>
        <begin position="520"/>
        <end position="594"/>
    </location>
</feature>
<dbReference type="InterPro" id="IPR016024">
    <property type="entry name" value="ARM-type_fold"/>
</dbReference>
<comment type="function">
    <text evidence="1">Required for 60S pre-ribosomal subunits export to the cytoplasm.</text>
</comment>
<keyword evidence="1" id="KW-0653">Protein transport</keyword>
<proteinExistence type="inferred from homology"/>
<protein>
    <recommendedName>
        <fullName evidence="1">Protein SDA1</fullName>
    </recommendedName>
</protein>
<evidence type="ECO:0000256" key="1">
    <source>
        <dbReference type="RuleBase" id="RU365057"/>
    </source>
</evidence>
<feature type="compositionally biased region" description="Acidic residues" evidence="2">
    <location>
        <begin position="607"/>
        <end position="617"/>
    </location>
</feature>
<feature type="compositionally biased region" description="Basic residues" evidence="2">
    <location>
        <begin position="791"/>
        <end position="812"/>
    </location>
</feature>
<keyword evidence="1" id="KW-0690">Ribosome biogenesis</keyword>
<evidence type="ECO:0000259" key="3">
    <source>
        <dbReference type="Pfam" id="PF08158"/>
    </source>
</evidence>
<comment type="similarity">
    <text evidence="1">Belongs to the SDA1 family.</text>
</comment>
<evidence type="ECO:0000313" key="4">
    <source>
        <dbReference type="EMBL" id="CAK9270827.1"/>
    </source>
</evidence>
<sequence>MVGGITVASGGRGAERIGDLLSLQGRAKRDPEGYEGELLLQLRHFDACLGIFLLQPTTSSSGNAASAAAAADPGASKELADMAMFLAHMTPLYPHHLGKFPQQLLQLLASHGATLQPALCRQLTQAVILLRNRKMISLVDALPVLMALQCRGDRVLRRLCFLHIVQDIRRMNLKNRNEPSNKPLQTILYNLLQDENDVKAKRALVVLAELNRRKVWVDERTANAICNACFHKVPRIMIAALRFLLGYDQAADDEVEEASSSDDEADMSKPTSTSALSREAVYKAYHKGTTSSRRKKQAKLQRVMRSLQKQQRSKSQALDRQSHAPLYHVHDPQTFAEKLFARLQGCTERFEVKLMMMMAISRAVGIHRLTLLNFYPYLQRYIQPHQRDVTQLLAAAVQACHDLVPPDAVESMIRQLVNQFVHDRARPEVMAVGLNTVREICMRIPLIMTKELLTDLALYKKSREKAVSAAARSIIAVYRQVWPALLEKKDRGRGADLTAHPKAYGEAVVSTGIPGAELLLEEDVDSEEEGSDKEDEEGEEDNDEEGVDILSEDGEVGSDADLIDSDEDLEGSQDNSDNIDGDEESDDEEVEEMQDNGGLQKRKFEREDGEDLEEDMTEVSRKKQKTETVGGVTEAGSSEQSLRNLKKIVAAKAEYKLESEILSRDGDGILSNEDFERIRELQAKKAARSAMAEHGMTKAGKNRREVTIKLGRNENLGEKRVNPAHLEARIHKRREKEERVASARAGREDRPQFGARTATKQKKTGGTSNRQKEKSKGMPLAAKRAIVARTKQQRRIKGKSANKQFRGKKAWK</sequence>
<feature type="region of interest" description="Disordered" evidence="2">
    <location>
        <begin position="255"/>
        <end position="274"/>
    </location>
</feature>
<feature type="domain" description="SDA1 N-terminal" evidence="3">
    <location>
        <begin position="85"/>
        <end position="463"/>
    </location>
</feature>
<dbReference type="Pfam" id="PF08158">
    <property type="entry name" value="SDA1_HEAT"/>
    <property type="match status" value="1"/>
</dbReference>
<organism evidence="4 5">
    <name type="scientific">Sphagnum jensenii</name>
    <dbReference type="NCBI Taxonomy" id="128206"/>
    <lineage>
        <taxon>Eukaryota</taxon>
        <taxon>Viridiplantae</taxon>
        <taxon>Streptophyta</taxon>
        <taxon>Embryophyta</taxon>
        <taxon>Bryophyta</taxon>
        <taxon>Sphagnophytina</taxon>
        <taxon>Sphagnopsida</taxon>
        <taxon>Sphagnales</taxon>
        <taxon>Sphagnaceae</taxon>
        <taxon>Sphagnum</taxon>
    </lineage>
</organism>
<keyword evidence="1" id="KW-0813">Transport</keyword>
<dbReference type="PANTHER" id="PTHR12730">
    <property type="entry name" value="HSDA/SDA1-RELATED"/>
    <property type="match status" value="1"/>
</dbReference>
<reference evidence="4" key="1">
    <citation type="submission" date="2024-02" db="EMBL/GenBank/DDBJ databases">
        <authorList>
            <consortium name="ELIXIR-Norway"/>
            <consortium name="Elixir Norway"/>
        </authorList>
    </citation>
    <scope>NUCLEOTIDE SEQUENCE</scope>
</reference>
<accession>A0ABP0WWM3</accession>